<evidence type="ECO:0000313" key="5">
    <source>
        <dbReference type="EMBL" id="KGO94272.1"/>
    </source>
</evidence>
<protein>
    <recommendedName>
        <fullName evidence="4">HTH araC/xylS-type domain-containing protein</fullName>
    </recommendedName>
</protein>
<keyword evidence="2" id="KW-1133">Transmembrane helix</keyword>
<dbReference type="EMBL" id="JRLY01000002">
    <property type="protein sequence ID" value="KGO94272.1"/>
    <property type="molecule type" value="Genomic_DNA"/>
</dbReference>
<dbReference type="GO" id="GO:0003700">
    <property type="term" value="F:DNA-binding transcription factor activity"/>
    <property type="evidence" value="ECO:0007669"/>
    <property type="project" value="InterPro"/>
</dbReference>
<feature type="chain" id="PRO_5001992618" description="HTH araC/xylS-type domain-containing protein" evidence="3">
    <location>
        <begin position="23"/>
        <end position="568"/>
    </location>
</feature>
<dbReference type="SUPFAM" id="SSF48452">
    <property type="entry name" value="TPR-like"/>
    <property type="match status" value="2"/>
</dbReference>
<comment type="caution">
    <text evidence="5">The sequence shown here is derived from an EMBL/GenBank/DDBJ whole genome shotgun (WGS) entry which is preliminary data.</text>
</comment>
<organism evidence="5 6">
    <name type="scientific">Flavobacterium subsaxonicum WB 4.1-42 = DSM 21790</name>
    <dbReference type="NCBI Taxonomy" id="1121898"/>
    <lineage>
        <taxon>Bacteria</taxon>
        <taxon>Pseudomonadati</taxon>
        <taxon>Bacteroidota</taxon>
        <taxon>Flavobacteriia</taxon>
        <taxon>Flavobacteriales</taxon>
        <taxon>Flavobacteriaceae</taxon>
        <taxon>Flavobacterium</taxon>
    </lineage>
</organism>
<dbReference type="InterPro" id="IPR011990">
    <property type="entry name" value="TPR-like_helical_dom_sf"/>
</dbReference>
<accession>A0A0A2MNN1</accession>
<gene>
    <name evidence="5" type="ORF">Q766_04940</name>
</gene>
<dbReference type="PROSITE" id="PS01124">
    <property type="entry name" value="HTH_ARAC_FAMILY_2"/>
    <property type="match status" value="1"/>
</dbReference>
<dbReference type="Gene3D" id="1.10.10.60">
    <property type="entry name" value="Homeodomain-like"/>
    <property type="match status" value="1"/>
</dbReference>
<dbReference type="GO" id="GO:0043565">
    <property type="term" value="F:sequence-specific DNA binding"/>
    <property type="evidence" value="ECO:0007669"/>
    <property type="project" value="InterPro"/>
</dbReference>
<keyword evidence="2" id="KW-0472">Membrane</keyword>
<proteinExistence type="predicted"/>
<dbReference type="OrthoDB" id="5295174at2"/>
<reference evidence="5 6" key="1">
    <citation type="submission" date="2013-09" db="EMBL/GenBank/DDBJ databases">
        <authorList>
            <person name="Zeng Z."/>
            <person name="Chen C."/>
        </authorList>
    </citation>
    <scope>NUCLEOTIDE SEQUENCE [LARGE SCALE GENOMIC DNA]</scope>
    <source>
        <strain evidence="5 6">WB 4.1-42</strain>
    </source>
</reference>
<dbReference type="InterPro" id="IPR019734">
    <property type="entry name" value="TPR_rpt"/>
</dbReference>
<dbReference type="InterPro" id="IPR018060">
    <property type="entry name" value="HTH_AraC"/>
</dbReference>
<dbReference type="eggNOG" id="COG0457">
    <property type="taxonomic scope" value="Bacteria"/>
</dbReference>
<keyword evidence="6" id="KW-1185">Reference proteome</keyword>
<evidence type="ECO:0000256" key="2">
    <source>
        <dbReference type="SAM" id="Phobius"/>
    </source>
</evidence>
<evidence type="ECO:0000256" key="3">
    <source>
        <dbReference type="SAM" id="SignalP"/>
    </source>
</evidence>
<feature type="repeat" description="TPR" evidence="1">
    <location>
        <begin position="269"/>
        <end position="302"/>
    </location>
</feature>
<dbReference type="RefSeq" id="WP_035738484.1">
    <property type="nucleotide sequence ID" value="NZ_AUGP01000017.1"/>
</dbReference>
<evidence type="ECO:0000259" key="4">
    <source>
        <dbReference type="PROSITE" id="PS01124"/>
    </source>
</evidence>
<dbReference type="STRING" id="1121898.GCA_000422725_01575"/>
<keyword evidence="2" id="KW-0812">Transmembrane</keyword>
<feature type="signal peptide" evidence="3">
    <location>
        <begin position="1"/>
        <end position="22"/>
    </location>
</feature>
<dbReference type="Proteomes" id="UP000030111">
    <property type="component" value="Unassembled WGS sequence"/>
</dbReference>
<dbReference type="Pfam" id="PF12833">
    <property type="entry name" value="HTH_18"/>
    <property type="match status" value="1"/>
</dbReference>
<dbReference type="Gene3D" id="1.25.40.10">
    <property type="entry name" value="Tetratricopeptide repeat domain"/>
    <property type="match status" value="2"/>
</dbReference>
<feature type="transmembrane region" description="Helical" evidence="2">
    <location>
        <begin position="383"/>
        <end position="403"/>
    </location>
</feature>
<dbReference type="SMART" id="SM00342">
    <property type="entry name" value="HTH_ARAC"/>
    <property type="match status" value="1"/>
</dbReference>
<evidence type="ECO:0000313" key="6">
    <source>
        <dbReference type="Proteomes" id="UP000030111"/>
    </source>
</evidence>
<keyword evidence="1" id="KW-0802">TPR repeat</keyword>
<feature type="domain" description="HTH araC/xylS-type" evidence="4">
    <location>
        <begin position="445"/>
        <end position="557"/>
    </location>
</feature>
<keyword evidence="3" id="KW-0732">Signal</keyword>
<dbReference type="AlphaFoldDB" id="A0A0A2MNN1"/>
<dbReference type="eggNOG" id="COG2207">
    <property type="taxonomic scope" value="Bacteria"/>
</dbReference>
<name>A0A0A2MNN1_9FLAO</name>
<evidence type="ECO:0000256" key="1">
    <source>
        <dbReference type="PROSITE-ProRule" id="PRU00339"/>
    </source>
</evidence>
<sequence>MIKNYLYISLLLCVVFCHRVSAQNDTLLNRSYDYLDEQIDVYANDSLRQWMYLNAYLNKAVKEDNRQKIVNAYKNMALLSDTKKDLFYADKMLNAAKKTDNTDLIGSAYLTKGILYQYRKHYTNALDNYIFAYDNLKDSKDDNLKYESKFYIAHIKLYLGFYDEAIALYKETCSYYSKTNDYNSNGGYLSSLHSLSLCYNRKGDYNQCTATTTLGLTECNRLKNTHMPAFFKHSEGINQYYKKQYNKAIEALNSTLPDMVANNDFANESSSYFYIGKSYAALGDNDKAMTYFRKVDRIFTDKQYIRPDLRENLEILINHYKNLGDTKIQLHYINKLIKADSILNQNFKYLSGKMHREFDTSTLVYDKKKIEQQLAGKEATTTILYIVVAVLFVLIMVLLYRYYKNQYLYRQKFEELMASHEEKEKQDESDIVAQRPESKKPDINPEVVAALLKNLEKFEAQHKFLQKDLTLVNLASAFSTNTNYLSKVVSYYRNKNYITYLNDLRIDYIVTLLKTQPKYRNYTIKALAAESGFSTAQHFSKAFFTRTGIYPSYFINEINKEFEIFTLV</sequence>
<dbReference type="PROSITE" id="PS50005">
    <property type="entry name" value="TPR"/>
    <property type="match status" value="1"/>
</dbReference>